<proteinExistence type="predicted"/>
<dbReference type="Proteomes" id="UP001595868">
    <property type="component" value="Unassembled WGS sequence"/>
</dbReference>
<accession>A0ABV8KMR1</accession>
<keyword evidence="2" id="KW-1185">Reference proteome</keyword>
<dbReference type="RefSeq" id="WP_377546069.1">
    <property type="nucleotide sequence ID" value="NZ_JBHSBN010000009.1"/>
</dbReference>
<protein>
    <submittedName>
        <fullName evidence="1">Uncharacterized protein</fullName>
    </submittedName>
</protein>
<reference evidence="2" key="1">
    <citation type="journal article" date="2019" name="Int. J. Syst. Evol. Microbiol.">
        <title>The Global Catalogue of Microorganisms (GCM) 10K type strain sequencing project: providing services to taxonomists for standard genome sequencing and annotation.</title>
        <authorList>
            <consortium name="The Broad Institute Genomics Platform"/>
            <consortium name="The Broad Institute Genome Sequencing Center for Infectious Disease"/>
            <person name="Wu L."/>
            <person name="Ma J."/>
        </authorList>
    </citation>
    <scope>NUCLEOTIDE SEQUENCE [LARGE SCALE GENOMIC DNA]</scope>
    <source>
        <strain evidence="2">2902at01</strain>
    </source>
</reference>
<evidence type="ECO:0000313" key="2">
    <source>
        <dbReference type="Proteomes" id="UP001595868"/>
    </source>
</evidence>
<dbReference type="EMBL" id="JBHSBN010000009">
    <property type="protein sequence ID" value="MFC4107309.1"/>
    <property type="molecule type" value="Genomic_DNA"/>
</dbReference>
<name>A0ABV8KMR1_9ACTN</name>
<sequence length="46" mass="5086">MGYRSVAAKDYTFKAPDGPLHIKRGEVQFTITRVAARFVDKAGKTS</sequence>
<comment type="caution">
    <text evidence="1">The sequence shown here is derived from an EMBL/GenBank/DDBJ whole genome shotgun (WGS) entry which is preliminary data.</text>
</comment>
<evidence type="ECO:0000313" key="1">
    <source>
        <dbReference type="EMBL" id="MFC4107309.1"/>
    </source>
</evidence>
<gene>
    <name evidence="1" type="ORF">ACFOX0_15430</name>
</gene>
<organism evidence="1 2">
    <name type="scientific">Micromonospora zhanjiangensis</name>
    <dbReference type="NCBI Taxonomy" id="1522057"/>
    <lineage>
        <taxon>Bacteria</taxon>
        <taxon>Bacillati</taxon>
        <taxon>Actinomycetota</taxon>
        <taxon>Actinomycetes</taxon>
        <taxon>Micromonosporales</taxon>
        <taxon>Micromonosporaceae</taxon>
        <taxon>Micromonospora</taxon>
    </lineage>
</organism>